<organism evidence="1 2">
    <name type="scientific">Fusarium decemcellulare</name>
    <dbReference type="NCBI Taxonomy" id="57161"/>
    <lineage>
        <taxon>Eukaryota</taxon>
        <taxon>Fungi</taxon>
        <taxon>Dikarya</taxon>
        <taxon>Ascomycota</taxon>
        <taxon>Pezizomycotina</taxon>
        <taxon>Sordariomycetes</taxon>
        <taxon>Hypocreomycetidae</taxon>
        <taxon>Hypocreales</taxon>
        <taxon>Nectriaceae</taxon>
        <taxon>Fusarium</taxon>
        <taxon>Fusarium decemcellulare species complex</taxon>
    </lineage>
</organism>
<sequence>MPPANSKANYKTYEAQARMVRAIVAAHPEVKWNYKEIVNCYGSDMTEHALNHRFRRVRAAAQIIPLAREQGLDVKDLSTDENILPATQGGIDKNSTIPSALSPCPLPLCPGPRVVNRLLQSSLFLF</sequence>
<accession>A0ACC1RC87</accession>
<reference evidence="1" key="1">
    <citation type="submission" date="2022-08" db="EMBL/GenBank/DDBJ databases">
        <title>Genome Sequence of Fusarium decemcellulare.</title>
        <authorList>
            <person name="Buettner E."/>
        </authorList>
    </citation>
    <scope>NUCLEOTIDE SEQUENCE</scope>
    <source>
        <strain evidence="1">Babe19</strain>
    </source>
</reference>
<comment type="caution">
    <text evidence="1">The sequence shown here is derived from an EMBL/GenBank/DDBJ whole genome shotgun (WGS) entry which is preliminary data.</text>
</comment>
<keyword evidence="2" id="KW-1185">Reference proteome</keyword>
<evidence type="ECO:0000313" key="2">
    <source>
        <dbReference type="Proteomes" id="UP001148629"/>
    </source>
</evidence>
<gene>
    <name evidence="1" type="ORF">NM208_g16165</name>
</gene>
<protein>
    <submittedName>
        <fullName evidence="1">Uncharacterized protein</fullName>
    </submittedName>
</protein>
<proteinExistence type="predicted"/>
<dbReference type="EMBL" id="JANRMS010004812">
    <property type="protein sequence ID" value="KAJ3505684.1"/>
    <property type="molecule type" value="Genomic_DNA"/>
</dbReference>
<evidence type="ECO:0000313" key="1">
    <source>
        <dbReference type="EMBL" id="KAJ3505684.1"/>
    </source>
</evidence>
<name>A0ACC1RC87_9HYPO</name>
<dbReference type="Proteomes" id="UP001148629">
    <property type="component" value="Unassembled WGS sequence"/>
</dbReference>